<protein>
    <submittedName>
        <fullName evidence="2">Uncharacterized protein</fullName>
    </submittedName>
</protein>
<accession>A0ABP0XYL4</accession>
<dbReference type="EMBL" id="OZ021744">
    <property type="protein sequence ID" value="CAK9311783.1"/>
    <property type="molecule type" value="Genomic_DNA"/>
</dbReference>
<proteinExistence type="predicted"/>
<evidence type="ECO:0000313" key="2">
    <source>
        <dbReference type="EMBL" id="CAK9311783.1"/>
    </source>
</evidence>
<organism evidence="2 3">
    <name type="scientific">Citrullus colocynthis</name>
    <name type="common">colocynth</name>
    <dbReference type="NCBI Taxonomy" id="252529"/>
    <lineage>
        <taxon>Eukaryota</taxon>
        <taxon>Viridiplantae</taxon>
        <taxon>Streptophyta</taxon>
        <taxon>Embryophyta</taxon>
        <taxon>Tracheophyta</taxon>
        <taxon>Spermatophyta</taxon>
        <taxon>Magnoliopsida</taxon>
        <taxon>eudicotyledons</taxon>
        <taxon>Gunneridae</taxon>
        <taxon>Pentapetalae</taxon>
        <taxon>rosids</taxon>
        <taxon>fabids</taxon>
        <taxon>Cucurbitales</taxon>
        <taxon>Cucurbitaceae</taxon>
        <taxon>Benincaseae</taxon>
        <taxon>Citrullus</taxon>
    </lineage>
</organism>
<sequence>MRKTLSRWVARRVSECDGRGHSEEAEEAMCARLPKGSSPRAPASKSMPVHELPHIKGHAGGKSVMCVTDLGLIS</sequence>
<reference evidence="2 3" key="1">
    <citation type="submission" date="2024-03" db="EMBL/GenBank/DDBJ databases">
        <authorList>
            <person name="Gkanogiannis A."/>
            <person name="Becerra Lopez-Lavalle L."/>
        </authorList>
    </citation>
    <scope>NUCLEOTIDE SEQUENCE [LARGE SCALE GENOMIC DNA]</scope>
</reference>
<name>A0ABP0XYL4_9ROSI</name>
<gene>
    <name evidence="2" type="ORF">CITCOLO1_LOCUS3450</name>
</gene>
<dbReference type="Proteomes" id="UP001642487">
    <property type="component" value="Chromosome 10"/>
</dbReference>
<keyword evidence="3" id="KW-1185">Reference proteome</keyword>
<feature type="region of interest" description="Disordered" evidence="1">
    <location>
        <begin position="18"/>
        <end position="58"/>
    </location>
</feature>
<evidence type="ECO:0000313" key="3">
    <source>
        <dbReference type="Proteomes" id="UP001642487"/>
    </source>
</evidence>
<evidence type="ECO:0000256" key="1">
    <source>
        <dbReference type="SAM" id="MobiDB-lite"/>
    </source>
</evidence>